<dbReference type="InterPro" id="IPR036938">
    <property type="entry name" value="PAP2/HPO_sf"/>
</dbReference>
<dbReference type="KEGG" id="aef:GEV26_00260"/>
<protein>
    <submittedName>
        <fullName evidence="2">Phosphatase PAP2 family protein</fullName>
    </submittedName>
</protein>
<gene>
    <name evidence="2" type="ORF">GEV26_00260</name>
</gene>
<accession>A0A5Q2MI11</accession>
<dbReference type="Gene3D" id="1.20.144.10">
    <property type="entry name" value="Phosphatidic acid phosphatase type 2/haloperoxidase"/>
    <property type="match status" value="1"/>
</dbReference>
<feature type="domain" description="Phosphatidic acid phosphatase type 2/haloperoxidase" evidence="1">
    <location>
        <begin position="95"/>
        <end position="194"/>
    </location>
</feature>
<dbReference type="Proteomes" id="UP000392064">
    <property type="component" value="Chromosome"/>
</dbReference>
<sequence length="264" mass="26065">MTTLSTGRDTARTAAVTALAGAASLVALVVVALHSARGQGWDDSAMDTVVGGRDAQLTVLSVLGYVSIGAIVIVVVGCALVALLRGRATLALAAVVVIAGSNVTTQVLKHTILDRPDLGLGTLNSLPSGHTTVVASSVGAALLVAPRLTRPFLAAAGGFATTLTGASTVVAGWHRPADVLAALAVSLTWTAAVAFFVHGPARSVAGTFIGAVIGCAGALAFLVAVGVRPVMGWDGFIQASLVLGAVTAATVVFVLAASAVSPAE</sequence>
<evidence type="ECO:0000259" key="1">
    <source>
        <dbReference type="Pfam" id="PF01569"/>
    </source>
</evidence>
<name>A0A5Q2MI11_9ACTN</name>
<dbReference type="SUPFAM" id="SSF48317">
    <property type="entry name" value="Acid phosphatase/Vanadium-dependent haloperoxidase"/>
    <property type="match status" value="1"/>
</dbReference>
<dbReference type="AlphaFoldDB" id="A0A5Q2MI11"/>
<dbReference type="InterPro" id="IPR000326">
    <property type="entry name" value="PAP2/HPO"/>
</dbReference>
<reference evidence="2 3" key="1">
    <citation type="submission" date="2019-11" db="EMBL/GenBank/DDBJ databases">
        <authorList>
            <person name="Li J."/>
        </authorList>
    </citation>
    <scope>NUCLEOTIDE SEQUENCE [LARGE SCALE GENOMIC DNA]</scope>
    <source>
        <strain evidence="2 3">MF47</strain>
    </source>
</reference>
<organism evidence="2 3">
    <name type="scientific">Aeromicrobium yanjiei</name>
    <dbReference type="NCBI Taxonomy" id="2662028"/>
    <lineage>
        <taxon>Bacteria</taxon>
        <taxon>Bacillati</taxon>
        <taxon>Actinomycetota</taxon>
        <taxon>Actinomycetes</taxon>
        <taxon>Propionibacteriales</taxon>
        <taxon>Nocardioidaceae</taxon>
        <taxon>Aeromicrobium</taxon>
    </lineage>
</organism>
<dbReference type="Pfam" id="PF01569">
    <property type="entry name" value="PAP2"/>
    <property type="match status" value="1"/>
</dbReference>
<dbReference type="EMBL" id="CP045737">
    <property type="protein sequence ID" value="QGG39935.1"/>
    <property type="molecule type" value="Genomic_DNA"/>
</dbReference>
<proteinExistence type="predicted"/>
<keyword evidence="3" id="KW-1185">Reference proteome</keyword>
<dbReference type="RefSeq" id="WP_153651209.1">
    <property type="nucleotide sequence ID" value="NZ_CP045737.1"/>
</dbReference>
<evidence type="ECO:0000313" key="2">
    <source>
        <dbReference type="EMBL" id="QGG39935.1"/>
    </source>
</evidence>
<evidence type="ECO:0000313" key="3">
    <source>
        <dbReference type="Proteomes" id="UP000392064"/>
    </source>
</evidence>